<sequence>MRGRLSAVGHCCRCAESLSTVDAARAADGCLDFALTADLLDPGRIIVCERWASDEQLLAFRDCGPGDEQTVAIRDASVHKYRISAVEAP</sequence>
<dbReference type="SUPFAM" id="SSF54909">
    <property type="entry name" value="Dimeric alpha+beta barrel"/>
    <property type="match status" value="1"/>
</dbReference>
<dbReference type="Pfam" id="PF03992">
    <property type="entry name" value="ABM"/>
    <property type="match status" value="1"/>
</dbReference>
<proteinExistence type="predicted"/>
<evidence type="ECO:0000313" key="2">
    <source>
        <dbReference type="EMBL" id="SCL19489.1"/>
    </source>
</evidence>
<evidence type="ECO:0000259" key="1">
    <source>
        <dbReference type="Pfam" id="PF03992"/>
    </source>
</evidence>
<dbReference type="EMBL" id="FMHU01000001">
    <property type="protein sequence ID" value="SCL19489.1"/>
    <property type="molecule type" value="Genomic_DNA"/>
</dbReference>
<feature type="domain" description="ABM" evidence="1">
    <location>
        <begin position="22"/>
        <end position="61"/>
    </location>
</feature>
<name>A0A1C6RR35_9ACTN</name>
<dbReference type="AlphaFoldDB" id="A0A1C6RR35"/>
<keyword evidence="2" id="KW-0560">Oxidoreductase</keyword>
<dbReference type="GO" id="GO:0004497">
    <property type="term" value="F:monooxygenase activity"/>
    <property type="evidence" value="ECO:0007669"/>
    <property type="project" value="UniProtKB-KW"/>
</dbReference>
<accession>A0A1C6RR35</accession>
<dbReference type="Proteomes" id="UP000198906">
    <property type="component" value="Unassembled WGS sequence"/>
</dbReference>
<dbReference type="InterPro" id="IPR011008">
    <property type="entry name" value="Dimeric_a/b-barrel"/>
</dbReference>
<organism evidence="2 3">
    <name type="scientific">Micromonospora inyonensis</name>
    <dbReference type="NCBI Taxonomy" id="47866"/>
    <lineage>
        <taxon>Bacteria</taxon>
        <taxon>Bacillati</taxon>
        <taxon>Actinomycetota</taxon>
        <taxon>Actinomycetes</taxon>
        <taxon>Micromonosporales</taxon>
        <taxon>Micromonosporaceae</taxon>
        <taxon>Micromonospora</taxon>
    </lineage>
</organism>
<dbReference type="InterPro" id="IPR007138">
    <property type="entry name" value="ABM_dom"/>
</dbReference>
<dbReference type="Gene3D" id="3.30.70.100">
    <property type="match status" value="1"/>
</dbReference>
<protein>
    <submittedName>
        <fullName evidence="2">Antibiotic biosynthesis monooxygenase</fullName>
    </submittedName>
</protein>
<keyword evidence="3" id="KW-1185">Reference proteome</keyword>
<dbReference type="STRING" id="47866.GA0074694_2704"/>
<keyword evidence="2" id="KW-0503">Monooxygenase</keyword>
<gene>
    <name evidence="2" type="ORF">GA0074694_2704</name>
</gene>
<dbReference type="RefSeq" id="WP_245714672.1">
    <property type="nucleotide sequence ID" value="NZ_FMHU01000001.1"/>
</dbReference>
<evidence type="ECO:0000313" key="3">
    <source>
        <dbReference type="Proteomes" id="UP000198906"/>
    </source>
</evidence>
<reference evidence="3" key="1">
    <citation type="submission" date="2016-06" db="EMBL/GenBank/DDBJ databases">
        <authorList>
            <person name="Varghese N."/>
        </authorList>
    </citation>
    <scope>NUCLEOTIDE SEQUENCE [LARGE SCALE GENOMIC DNA]</scope>
    <source>
        <strain evidence="3">DSM 46123</strain>
    </source>
</reference>